<organism evidence="1">
    <name type="scientific">marine sediment metagenome</name>
    <dbReference type="NCBI Taxonomy" id="412755"/>
    <lineage>
        <taxon>unclassified sequences</taxon>
        <taxon>metagenomes</taxon>
        <taxon>ecological metagenomes</taxon>
    </lineage>
</organism>
<reference evidence="1" key="1">
    <citation type="journal article" date="2014" name="Front. Microbiol.">
        <title>High frequency of phylogenetically diverse reductive dehalogenase-homologous genes in deep subseafloor sedimentary metagenomes.</title>
        <authorList>
            <person name="Kawai M."/>
            <person name="Futagami T."/>
            <person name="Toyoda A."/>
            <person name="Takaki Y."/>
            <person name="Nishi S."/>
            <person name="Hori S."/>
            <person name="Arai W."/>
            <person name="Tsubouchi T."/>
            <person name="Morono Y."/>
            <person name="Uchiyama I."/>
            <person name="Ito T."/>
            <person name="Fujiyama A."/>
            <person name="Inagaki F."/>
            <person name="Takami H."/>
        </authorList>
    </citation>
    <scope>NUCLEOTIDE SEQUENCE</scope>
    <source>
        <strain evidence="1">Expedition CK06-06</strain>
    </source>
</reference>
<comment type="caution">
    <text evidence="1">The sequence shown here is derived from an EMBL/GenBank/DDBJ whole genome shotgun (WGS) entry which is preliminary data.</text>
</comment>
<sequence>GALGLPKLHLISITPENSGNSILEDATTAQEMDLDKGLLIVNNAGRWLGALDGSAIETAWAPQVRMKDAFTIECEYYSRHGSNKPTGMAVLEFPMRKTVHKMEATITVAGPDGTQGETVVSTAYPEGSVPIINAAPGIWSTSDGGWMSWMYVSQIVDANGDFKVKWQGNSGDPVLWVQVVEP</sequence>
<proteinExistence type="predicted"/>
<gene>
    <name evidence="1" type="ORF">S01H1_21551</name>
</gene>
<dbReference type="AlphaFoldDB" id="X0U8R0"/>
<dbReference type="EMBL" id="BARS01011969">
    <property type="protein sequence ID" value="GAF95716.1"/>
    <property type="molecule type" value="Genomic_DNA"/>
</dbReference>
<evidence type="ECO:0000313" key="1">
    <source>
        <dbReference type="EMBL" id="GAF95716.1"/>
    </source>
</evidence>
<feature type="non-terminal residue" evidence="1">
    <location>
        <position position="1"/>
    </location>
</feature>
<protein>
    <submittedName>
        <fullName evidence="1">Uncharacterized protein</fullName>
    </submittedName>
</protein>
<accession>X0U8R0</accession>
<name>X0U8R0_9ZZZZ</name>